<keyword evidence="1" id="KW-0732">Signal</keyword>
<evidence type="ECO:0000259" key="2">
    <source>
        <dbReference type="Pfam" id="PF14292"/>
    </source>
</evidence>
<protein>
    <submittedName>
        <fullName evidence="3">DUF3769 domain-containing protein</fullName>
    </submittedName>
</protein>
<evidence type="ECO:0000313" key="4">
    <source>
        <dbReference type="Proteomes" id="UP001327027"/>
    </source>
</evidence>
<keyword evidence="4" id="KW-1185">Reference proteome</keyword>
<feature type="chain" id="PRO_5045962072" evidence="1">
    <location>
        <begin position="20"/>
        <end position="383"/>
    </location>
</feature>
<reference evidence="3 4" key="1">
    <citation type="journal article" date="2013" name="Int. J. Syst. Evol. Microbiol.">
        <title>Aquimarina gracilis sp. nov., isolated from the gut microflora of a mussel, Mytilus coruscus, and emended description of Aquimarina spongiae.</title>
        <authorList>
            <person name="Park S.C."/>
            <person name="Choe H.N."/>
            <person name="Baik K.S."/>
            <person name="Seong C.N."/>
        </authorList>
    </citation>
    <scope>NUCLEOTIDE SEQUENCE [LARGE SCALE GENOMIC DNA]</scope>
    <source>
        <strain evidence="3 4">PSC32</strain>
    </source>
</reference>
<dbReference type="InterPro" id="IPR025970">
    <property type="entry name" value="SusE"/>
</dbReference>
<gene>
    <name evidence="3" type="ORF">U6A24_09290</name>
</gene>
<feature type="signal peptide" evidence="1">
    <location>
        <begin position="1"/>
        <end position="19"/>
    </location>
</feature>
<accession>A0ABU5ZUH9</accession>
<dbReference type="Pfam" id="PF14292">
    <property type="entry name" value="SusE"/>
    <property type="match status" value="1"/>
</dbReference>
<dbReference type="Gene3D" id="2.60.40.3620">
    <property type="match status" value="2"/>
</dbReference>
<organism evidence="3 4">
    <name type="scientific">Aquimarina gracilis</name>
    <dbReference type="NCBI Taxonomy" id="874422"/>
    <lineage>
        <taxon>Bacteria</taxon>
        <taxon>Pseudomonadati</taxon>
        <taxon>Bacteroidota</taxon>
        <taxon>Flavobacteriia</taxon>
        <taxon>Flavobacteriales</taxon>
        <taxon>Flavobacteriaceae</taxon>
        <taxon>Aquimarina</taxon>
    </lineage>
</organism>
<feature type="domain" description="SusE outer membrane protein" evidence="2">
    <location>
        <begin position="23"/>
        <end position="132"/>
    </location>
</feature>
<comment type="caution">
    <text evidence="3">The sequence shown here is derived from an EMBL/GenBank/DDBJ whole genome shotgun (WGS) entry which is preliminary data.</text>
</comment>
<evidence type="ECO:0000313" key="3">
    <source>
        <dbReference type="EMBL" id="MEB3345653.1"/>
    </source>
</evidence>
<dbReference type="EMBL" id="JAYKLX010000004">
    <property type="protein sequence ID" value="MEB3345653.1"/>
    <property type="molecule type" value="Genomic_DNA"/>
</dbReference>
<name>A0ABU5ZUH9_9FLAO</name>
<dbReference type="RefSeq" id="WP_324179685.1">
    <property type="nucleotide sequence ID" value="NZ_BAABAW010000007.1"/>
</dbReference>
<sequence length="383" mass="41575">MKKISILMFAFVAMLCFNACVEDEDPTFVVQEDQIEGPLIVTANSTVTLDKDREGETVFTLVWANASYNVNTPVTYNIEAGLGGTNFEVTLEEPIVAETSDPFYSWTIKEINDLAIALGVPADTEGSIDFRIISTLGTNGGAAITSNSISVTATPYSVLVVEPGIKNLFLVGNGTAANWENNNNNQPVFRDAENTDIFSFTGKFGGSGDLFKFLEQKGAWAPQFGGEAGSLIARPTEDDPDPSPIELPNGTTESYYKIDVNLADLTYTITDFDASSQPTYTTIGIIGDSTNPSDEDNDGTPDGWQTDMDMTQSTYDPHVWYIEDLVLVNGGAKFRAENDWSVNWGGDFFPSTINGSGNDIPITGGTYDVWFNDLTGSFIFLPK</sequence>
<dbReference type="Proteomes" id="UP001327027">
    <property type="component" value="Unassembled WGS sequence"/>
</dbReference>
<proteinExistence type="predicted"/>
<evidence type="ECO:0000256" key="1">
    <source>
        <dbReference type="SAM" id="SignalP"/>
    </source>
</evidence>